<dbReference type="Gene3D" id="3.40.50.300">
    <property type="entry name" value="P-loop containing nucleotide triphosphate hydrolases"/>
    <property type="match status" value="1"/>
</dbReference>
<protein>
    <recommendedName>
        <fullName evidence="1">CP-type G domain-containing protein</fullName>
    </recommendedName>
</protein>
<dbReference type="InterPro" id="IPR050896">
    <property type="entry name" value="Mito_lipid_metab_GTPase"/>
</dbReference>
<dbReference type="InterPro" id="IPR019988">
    <property type="entry name" value="GTP-bd_ribosome_bgen_YqeH"/>
</dbReference>
<dbReference type="Pfam" id="PF01926">
    <property type="entry name" value="MMR_HSR1"/>
    <property type="match status" value="1"/>
</dbReference>
<name>A0A1H6TPW9_9LACT</name>
<dbReference type="AlphaFoldDB" id="A0A1H6TPW9"/>
<reference evidence="3" key="1">
    <citation type="submission" date="2016-10" db="EMBL/GenBank/DDBJ databases">
        <authorList>
            <person name="Varghese N."/>
            <person name="Submissions S."/>
        </authorList>
    </citation>
    <scope>NUCLEOTIDE SEQUENCE [LARGE SCALE GENOMIC DNA]</scope>
    <source>
        <strain evidence="3">DSM 25751</strain>
    </source>
</reference>
<feature type="domain" description="CP-type G" evidence="1">
    <location>
        <begin position="69"/>
        <end position="232"/>
    </location>
</feature>
<dbReference type="SUPFAM" id="SSF52540">
    <property type="entry name" value="P-loop containing nucleoside triphosphate hydrolases"/>
    <property type="match status" value="1"/>
</dbReference>
<gene>
    <name evidence="2" type="ORF">SAMN04488113_1234</name>
</gene>
<keyword evidence="3" id="KW-1185">Reference proteome</keyword>
<dbReference type="EMBL" id="FNYW01000023">
    <property type="protein sequence ID" value="SEI82061.1"/>
    <property type="molecule type" value="Genomic_DNA"/>
</dbReference>
<dbReference type="PROSITE" id="PS51721">
    <property type="entry name" value="G_CP"/>
    <property type="match status" value="1"/>
</dbReference>
<dbReference type="PANTHER" id="PTHR46434">
    <property type="entry name" value="GENETIC INTERACTOR OF PROHIBITINS 3, MITOCHONDRIAL"/>
    <property type="match status" value="1"/>
</dbReference>
<dbReference type="RefSeq" id="WP_091635004.1">
    <property type="nucleotide sequence ID" value="NZ_FNYW01000023.1"/>
</dbReference>
<dbReference type="InterPro" id="IPR027417">
    <property type="entry name" value="P-loop_NTPase"/>
</dbReference>
<dbReference type="Proteomes" id="UP000198564">
    <property type="component" value="Unassembled WGS sequence"/>
</dbReference>
<evidence type="ECO:0000259" key="1">
    <source>
        <dbReference type="PROSITE" id="PS51721"/>
    </source>
</evidence>
<proteinExistence type="predicted"/>
<dbReference type="GO" id="GO:0005525">
    <property type="term" value="F:GTP binding"/>
    <property type="evidence" value="ECO:0007669"/>
    <property type="project" value="InterPro"/>
</dbReference>
<evidence type="ECO:0000313" key="3">
    <source>
        <dbReference type="Proteomes" id="UP000198564"/>
    </source>
</evidence>
<dbReference type="STRING" id="1130080.SAMN04488113_1234"/>
<dbReference type="CDD" id="cd01855">
    <property type="entry name" value="YqeH"/>
    <property type="match status" value="1"/>
</dbReference>
<dbReference type="InterPro" id="IPR048422">
    <property type="entry name" value="NOA1/YqeH-like_C"/>
</dbReference>
<dbReference type="PANTHER" id="PTHR46434:SF1">
    <property type="entry name" value="GENETIC INTERACTOR OF PROHIBITINS 3, MITOCHONDRIAL"/>
    <property type="match status" value="1"/>
</dbReference>
<dbReference type="InterPro" id="IPR030378">
    <property type="entry name" value="G_CP_dom"/>
</dbReference>
<dbReference type="OrthoDB" id="9773841at2"/>
<dbReference type="InterPro" id="IPR006073">
    <property type="entry name" value="GTP-bd"/>
</dbReference>
<dbReference type="Pfam" id="PF21516">
    <property type="entry name" value="YqeH-like_C"/>
    <property type="match status" value="1"/>
</dbReference>
<sequence length="376" mass="42085">MSDELQNNDLSCIGCGALLQSEDKLKSGFLPASVLNKKNSEDPIYCKRCFRLRHYNEVQDIELSDDDFLNMLHELSVEDALIVNVVDLFDFSGSIISGIQRFAGNNPILIVANKSDLLPKSLQNGKVRQWVTEQVHSYGIRPQNVYLTSALSKKSVEDFMQNLDKERQGRDVYVVGTTNVGKSTLINQIINIAADTENVITTSYFPGTTLGKIEIPLDDDKILVDTPGIIQKSQLSHYLDAKDLKVVTPRKEVKPKTYQLNDDQTLFFGGLARFDYVMGESKESFVCYVSNELYTHRTKTEKADELYETQLGKLLTPPNLDSASELPALKRYEFKIKEPSDIVFSGLGWVSTDASDIIVAGWAPAGVDVTIRKQLI</sequence>
<organism evidence="2 3">
    <name type="scientific">Alkalibacterium gilvum</name>
    <dbReference type="NCBI Taxonomy" id="1130080"/>
    <lineage>
        <taxon>Bacteria</taxon>
        <taxon>Bacillati</taxon>
        <taxon>Bacillota</taxon>
        <taxon>Bacilli</taxon>
        <taxon>Lactobacillales</taxon>
        <taxon>Carnobacteriaceae</taxon>
        <taxon>Alkalibacterium</taxon>
    </lineage>
</organism>
<accession>A0A1H6TPW9</accession>
<evidence type="ECO:0000313" key="2">
    <source>
        <dbReference type="EMBL" id="SEI82061.1"/>
    </source>
</evidence>
<dbReference type="NCBIfam" id="TIGR03597">
    <property type="entry name" value="GTPase_YqeH"/>
    <property type="match status" value="1"/>
</dbReference>